<dbReference type="Bgee" id="ENSMODG00000013889">
    <property type="expression patterns" value="Expressed in adult mammalian kidney and 19 other cell types or tissues"/>
</dbReference>
<reference evidence="7" key="3">
    <citation type="submission" date="2025-09" db="UniProtKB">
        <authorList>
            <consortium name="Ensembl"/>
        </authorList>
    </citation>
    <scope>IDENTIFICATION</scope>
</reference>
<evidence type="ECO:0000313" key="7">
    <source>
        <dbReference type="Ensembl" id="ENSMODP00000045594.1"/>
    </source>
</evidence>
<dbReference type="AlphaFoldDB" id="A0A5F8GDV3"/>
<keyword evidence="4" id="KW-0689">Ribosomal protein</keyword>
<dbReference type="GO" id="GO:0005840">
    <property type="term" value="C:ribosome"/>
    <property type="evidence" value="ECO:0007669"/>
    <property type="project" value="UniProtKB-KW"/>
</dbReference>
<dbReference type="PANTHER" id="PTHR21244">
    <property type="entry name" value="MITOCHONDRIAL 28S RIBOSOMAL PROTEIN S24"/>
    <property type="match status" value="1"/>
</dbReference>
<name>A0A5F8GDV3_MONDO</name>
<dbReference type="Proteomes" id="UP000002280">
    <property type="component" value="Chromosome 1"/>
</dbReference>
<proteinExistence type="inferred from homology"/>
<organism evidence="7 8">
    <name type="scientific">Monodelphis domestica</name>
    <name type="common">Gray short-tailed opossum</name>
    <dbReference type="NCBI Taxonomy" id="13616"/>
    <lineage>
        <taxon>Eukaryota</taxon>
        <taxon>Metazoa</taxon>
        <taxon>Chordata</taxon>
        <taxon>Craniata</taxon>
        <taxon>Vertebrata</taxon>
        <taxon>Euteleostomi</taxon>
        <taxon>Mammalia</taxon>
        <taxon>Metatheria</taxon>
        <taxon>Didelphimorphia</taxon>
        <taxon>Didelphidae</taxon>
        <taxon>Monodelphis</taxon>
    </lineage>
</organism>
<dbReference type="GeneTree" id="ENSGT00390000011179"/>
<evidence type="ECO:0000256" key="2">
    <source>
        <dbReference type="ARBA" id="ARBA00010761"/>
    </source>
</evidence>
<gene>
    <name evidence="7" type="primary">MRPS24</name>
</gene>
<dbReference type="InterPro" id="IPR026146">
    <property type="entry name" value="Ribosomal_uS3m"/>
</dbReference>
<keyword evidence="8" id="KW-1185">Reference proteome</keyword>
<dbReference type="STRING" id="13616.ENSMODP00000045594"/>
<keyword evidence="3" id="KW-0809">Transit peptide</keyword>
<evidence type="ECO:0000256" key="3">
    <source>
        <dbReference type="ARBA" id="ARBA00022946"/>
    </source>
</evidence>
<evidence type="ECO:0000256" key="1">
    <source>
        <dbReference type="ARBA" id="ARBA00004173"/>
    </source>
</evidence>
<protein>
    <submittedName>
        <fullName evidence="7">Mitochondrial ribosomal protein S24</fullName>
    </submittedName>
</protein>
<comment type="similarity">
    <text evidence="2">Belongs to the universal ribosomal protein uS3 family.</text>
</comment>
<keyword evidence="5" id="KW-0496">Mitochondrion</keyword>
<comment type="subcellular location">
    <subcellularLocation>
        <location evidence="1">Mitochondrion</location>
    </subcellularLocation>
</comment>
<evidence type="ECO:0000313" key="8">
    <source>
        <dbReference type="Proteomes" id="UP000002280"/>
    </source>
</evidence>
<keyword evidence="6" id="KW-0687">Ribonucleoprotein</keyword>
<dbReference type="GO" id="GO:0005739">
    <property type="term" value="C:mitochondrion"/>
    <property type="evidence" value="ECO:0007669"/>
    <property type="project" value="UniProtKB-SubCell"/>
</dbReference>
<dbReference type="FunCoup" id="A0A5F8GDV3">
    <property type="interactions" value="300"/>
</dbReference>
<reference evidence="7 8" key="1">
    <citation type="journal article" date="2007" name="Nature">
        <title>Genome of the marsupial Monodelphis domestica reveals innovation in non-coding sequences.</title>
        <authorList>
            <person name="Mikkelsen T.S."/>
            <person name="Wakefield M.J."/>
            <person name="Aken B."/>
            <person name="Amemiya C.T."/>
            <person name="Chang J.L."/>
            <person name="Duke S."/>
            <person name="Garber M."/>
            <person name="Gentles A.J."/>
            <person name="Goodstadt L."/>
            <person name="Heger A."/>
            <person name="Jurka J."/>
            <person name="Kamal M."/>
            <person name="Mauceli E."/>
            <person name="Searle S.M."/>
            <person name="Sharpe T."/>
            <person name="Baker M.L."/>
            <person name="Batzer M.A."/>
            <person name="Benos P.V."/>
            <person name="Belov K."/>
            <person name="Clamp M."/>
            <person name="Cook A."/>
            <person name="Cuff J."/>
            <person name="Das R."/>
            <person name="Davidow L."/>
            <person name="Deakin J.E."/>
            <person name="Fazzari M.J."/>
            <person name="Glass J.L."/>
            <person name="Grabherr M."/>
            <person name="Greally J.M."/>
            <person name="Gu W."/>
            <person name="Hore T.A."/>
            <person name="Huttley G.A."/>
            <person name="Kleber M."/>
            <person name="Jirtle R.L."/>
            <person name="Koina E."/>
            <person name="Lee J.T."/>
            <person name="Mahony S."/>
            <person name="Marra M.A."/>
            <person name="Miller R.D."/>
            <person name="Nicholls R.D."/>
            <person name="Oda M."/>
            <person name="Papenfuss A.T."/>
            <person name="Parra Z.E."/>
            <person name="Pollock D.D."/>
            <person name="Ray D.A."/>
            <person name="Schein J.E."/>
            <person name="Speed T.P."/>
            <person name="Thompson K."/>
            <person name="VandeBerg J.L."/>
            <person name="Wade C.M."/>
            <person name="Walker J.A."/>
            <person name="Waters P.D."/>
            <person name="Webber C."/>
            <person name="Weidman J.R."/>
            <person name="Xie X."/>
            <person name="Zody M.C."/>
            <person name="Baldwin J."/>
            <person name="Abdouelleil A."/>
            <person name="Abdulkadir J."/>
            <person name="Abebe A."/>
            <person name="Abera B."/>
            <person name="Abreu J."/>
            <person name="Acer S.C."/>
            <person name="Aftuck L."/>
            <person name="Alexander A."/>
            <person name="An P."/>
            <person name="Anderson E."/>
            <person name="Anderson S."/>
            <person name="Arachi H."/>
            <person name="Azer M."/>
            <person name="Bachantsang P."/>
            <person name="Barry A."/>
            <person name="Bayul T."/>
            <person name="Berlin A."/>
            <person name="Bessette D."/>
            <person name="Bloom T."/>
            <person name="Bloom T."/>
            <person name="Boguslavskiy L."/>
            <person name="Bonnet C."/>
            <person name="Boukhgalter B."/>
            <person name="Bourzgui I."/>
            <person name="Brown A."/>
            <person name="Cahill P."/>
            <person name="Channer S."/>
            <person name="Cheshatsang Y."/>
            <person name="Chuda L."/>
            <person name="Citroen M."/>
            <person name="Collymore A."/>
            <person name="Cooke P."/>
            <person name="Costello M."/>
            <person name="D'Aco K."/>
            <person name="Daza R."/>
            <person name="De Haan G."/>
            <person name="DeGray S."/>
            <person name="DeMaso C."/>
            <person name="Dhargay N."/>
            <person name="Dooley K."/>
            <person name="Dooley E."/>
            <person name="Doricent M."/>
            <person name="Dorje P."/>
            <person name="Dorjee K."/>
            <person name="Dupes A."/>
            <person name="Elong R."/>
            <person name="Falk J."/>
            <person name="Farina A."/>
            <person name="Faro S."/>
            <person name="Ferguson D."/>
            <person name="Fisher S."/>
            <person name="Foley C.D."/>
            <person name="Franke A."/>
            <person name="Friedrich D."/>
            <person name="Gadbois L."/>
            <person name="Gearin G."/>
            <person name="Gearin C.R."/>
            <person name="Giannoukos G."/>
            <person name="Goode T."/>
            <person name="Graham J."/>
            <person name="Grandbois E."/>
            <person name="Grewal S."/>
            <person name="Gyaltsen K."/>
            <person name="Hafez N."/>
            <person name="Hagos B."/>
            <person name="Hall J."/>
            <person name="Henson C."/>
            <person name="Hollinger A."/>
            <person name="Honan T."/>
            <person name="Huard M.D."/>
            <person name="Hughes L."/>
            <person name="Hurhula B."/>
            <person name="Husby M.E."/>
            <person name="Kamat A."/>
            <person name="Kanga B."/>
            <person name="Kashin S."/>
            <person name="Khazanovich D."/>
            <person name="Kisner P."/>
            <person name="Lance K."/>
            <person name="Lara M."/>
            <person name="Lee W."/>
            <person name="Lennon N."/>
            <person name="Letendre F."/>
            <person name="LeVine R."/>
            <person name="Lipovsky A."/>
            <person name="Liu X."/>
            <person name="Liu J."/>
            <person name="Liu S."/>
            <person name="Lokyitsang T."/>
            <person name="Lokyitsang Y."/>
            <person name="Lubonja R."/>
            <person name="Lui A."/>
            <person name="MacDonald P."/>
            <person name="Magnisalis V."/>
            <person name="Maru K."/>
            <person name="Matthews C."/>
            <person name="McCusker W."/>
            <person name="McDonough S."/>
            <person name="Mehta T."/>
            <person name="Meldrim J."/>
            <person name="Meneus L."/>
            <person name="Mihai O."/>
            <person name="Mihalev A."/>
            <person name="Mihova T."/>
            <person name="Mittelman R."/>
            <person name="Mlenga V."/>
            <person name="Montmayeur A."/>
            <person name="Mulrain L."/>
            <person name="Navidi A."/>
            <person name="Naylor J."/>
            <person name="Negash T."/>
            <person name="Nguyen T."/>
            <person name="Nguyen N."/>
            <person name="Nicol R."/>
            <person name="Norbu C."/>
            <person name="Norbu N."/>
            <person name="Novod N."/>
            <person name="O'Neill B."/>
            <person name="Osman S."/>
            <person name="Markiewicz E."/>
            <person name="Oyono O.L."/>
            <person name="Patti C."/>
            <person name="Phunkhang P."/>
            <person name="Pierre F."/>
            <person name="Priest M."/>
            <person name="Raghuraman S."/>
            <person name="Rege F."/>
            <person name="Reyes R."/>
            <person name="Rise C."/>
            <person name="Rogov P."/>
            <person name="Ross K."/>
            <person name="Ryan E."/>
            <person name="Settipalli S."/>
            <person name="Shea T."/>
            <person name="Sherpa N."/>
            <person name="Shi L."/>
            <person name="Shih D."/>
            <person name="Sparrow T."/>
            <person name="Spaulding J."/>
            <person name="Stalker J."/>
            <person name="Stange-Thomann N."/>
            <person name="Stavropoulos S."/>
            <person name="Stone C."/>
            <person name="Strader C."/>
            <person name="Tesfaye S."/>
            <person name="Thomson T."/>
            <person name="Thoulutsang Y."/>
            <person name="Thoulutsang D."/>
            <person name="Topham K."/>
            <person name="Topping I."/>
            <person name="Tsamla T."/>
            <person name="Vassiliev H."/>
            <person name="Vo A."/>
            <person name="Wangchuk T."/>
            <person name="Wangdi T."/>
            <person name="Weiand M."/>
            <person name="Wilkinson J."/>
            <person name="Wilson A."/>
            <person name="Yadav S."/>
            <person name="Young G."/>
            <person name="Yu Q."/>
            <person name="Zembek L."/>
            <person name="Zhong D."/>
            <person name="Zimmer A."/>
            <person name="Zwirko Z."/>
            <person name="Jaffe D.B."/>
            <person name="Alvarez P."/>
            <person name="Brockman W."/>
            <person name="Butler J."/>
            <person name="Chin C."/>
            <person name="Gnerre S."/>
            <person name="MacCallum I."/>
            <person name="Graves J.A."/>
            <person name="Ponting C.P."/>
            <person name="Breen M."/>
            <person name="Samollow P.B."/>
            <person name="Lander E.S."/>
            <person name="Lindblad-Toh K."/>
        </authorList>
    </citation>
    <scope>NUCLEOTIDE SEQUENCE [LARGE SCALE GENOMIC DNA]</scope>
</reference>
<accession>A0A5F8GDV3</accession>
<reference evidence="7" key="2">
    <citation type="submission" date="2025-08" db="UniProtKB">
        <authorList>
            <consortium name="Ensembl"/>
        </authorList>
    </citation>
    <scope>IDENTIFICATION</scope>
</reference>
<evidence type="ECO:0000256" key="6">
    <source>
        <dbReference type="ARBA" id="ARBA00023274"/>
    </source>
</evidence>
<evidence type="ECO:0000256" key="5">
    <source>
        <dbReference type="ARBA" id="ARBA00023128"/>
    </source>
</evidence>
<dbReference type="Pfam" id="PF14955">
    <property type="entry name" value="MRP-S24"/>
    <property type="match status" value="1"/>
</dbReference>
<dbReference type="GO" id="GO:1990904">
    <property type="term" value="C:ribonucleoprotein complex"/>
    <property type="evidence" value="ECO:0007669"/>
    <property type="project" value="UniProtKB-KW"/>
</dbReference>
<evidence type="ECO:0000256" key="4">
    <source>
        <dbReference type="ARBA" id="ARBA00022980"/>
    </source>
</evidence>
<dbReference type="Ensembl" id="ENSMODT00000082558.1">
    <property type="protein sequence ID" value="ENSMODP00000045594.1"/>
    <property type="gene ID" value="ENSMODG00000013889.3"/>
</dbReference>
<dbReference type="InParanoid" id="A0A5F8GDV3"/>
<dbReference type="PANTHER" id="PTHR21244:SF1">
    <property type="entry name" value="SMALL RIBOSOMAL SUBUNIT PROTEIN US3M"/>
    <property type="match status" value="1"/>
</dbReference>
<sequence>MGEDAPIGSKFTRFVLLYSRSPQKPPRLPKGYPPLEVLLAVWSPAPGAVAPSRMAYHPQTLGIVPTPPRLPPPASPCRSQDGGALARWSLRPAGEWGGDGTSGGTGNLSHLAPHLPPLLSLQVAVSGIPELLSACRGVHTTAICCKNRAARVRVGKGDKPVTYEQAHPPHYIAHRKGWLSLHTSNLDGEEGASDRTVEDVFIRKFLYGTFPGCLADQVVLKRRANELIICALMLQRLPPIKIYFLVGYSEALLSAFYKCPVRLYLQTVPTKNVYKYI</sequence>